<gene>
    <name evidence="11" type="primary">hyls1</name>
</gene>
<comment type="similarity">
    <text evidence="3">Belongs to the HYLS1 family.</text>
</comment>
<dbReference type="CTD" id="219844"/>
<evidence type="ECO:0000256" key="1">
    <source>
        <dbReference type="ARBA" id="ARBA00004114"/>
    </source>
</evidence>
<dbReference type="STRING" id="7868.ENSCMIP00000047932"/>
<comment type="subcellular location">
    <subcellularLocation>
        <location evidence="2">Cell projection</location>
        <location evidence="2">Cilium</location>
    </subcellularLocation>
    <subcellularLocation>
        <location evidence="1">Cytoplasm</location>
        <location evidence="1">Cytoskeleton</location>
        <location evidence="1">Microtubule organizing center</location>
        <location evidence="1">Centrosome</location>
        <location evidence="1">Centriole</location>
    </subcellularLocation>
</comment>
<dbReference type="GeneTree" id="ENSGT00390000008848"/>
<evidence type="ECO:0000256" key="7">
    <source>
        <dbReference type="ARBA" id="ARBA00023273"/>
    </source>
</evidence>
<feature type="compositionally biased region" description="Polar residues" evidence="8">
    <location>
        <begin position="43"/>
        <end position="70"/>
    </location>
</feature>
<keyword evidence="4" id="KW-0963">Cytoplasm</keyword>
<dbReference type="InterPro" id="IPR052319">
    <property type="entry name" value="Centriolar_ciliogenesis_assoc"/>
</dbReference>
<dbReference type="Ensembl" id="ENSCMIT00000048606.1">
    <property type="protein sequence ID" value="ENSCMIP00000047932.1"/>
    <property type="gene ID" value="ENSCMIG00000019625.1"/>
</dbReference>
<dbReference type="KEGG" id="cmk:103181777"/>
<reference evidence="11" key="4">
    <citation type="submission" date="2025-05" db="UniProtKB">
        <authorList>
            <consortium name="Ensembl"/>
        </authorList>
    </citation>
    <scope>IDENTIFICATION</scope>
</reference>
<name>V9KYW0_CALMI</name>
<keyword evidence="7" id="KW-0966">Cell projection</keyword>
<dbReference type="PANTHER" id="PTHR34174">
    <property type="entry name" value="HYDROLETHALUS SYNDROME PROTEIN 1"/>
    <property type="match status" value="1"/>
</dbReference>
<evidence type="ECO:0000313" key="10">
    <source>
        <dbReference type="EMBL" id="AFP04460.1"/>
    </source>
</evidence>
<dbReference type="GO" id="GO:0060271">
    <property type="term" value="P:cilium assembly"/>
    <property type="evidence" value="ECO:0007669"/>
    <property type="project" value="TreeGrafter"/>
</dbReference>
<dbReference type="OrthoDB" id="6343432at2759"/>
<dbReference type="AlphaFoldDB" id="V9KYW0"/>
<dbReference type="EMBL" id="JW871942">
    <property type="protein sequence ID" value="AFP04460.1"/>
    <property type="molecule type" value="mRNA"/>
</dbReference>
<dbReference type="Pfam" id="PF15311">
    <property type="entry name" value="HYLS1_C"/>
    <property type="match status" value="1"/>
</dbReference>
<evidence type="ECO:0000256" key="5">
    <source>
        <dbReference type="ARBA" id="ARBA00022794"/>
    </source>
</evidence>
<organism evidence="10">
    <name type="scientific">Callorhinchus milii</name>
    <name type="common">Ghost shark</name>
    <dbReference type="NCBI Taxonomy" id="7868"/>
    <lineage>
        <taxon>Eukaryota</taxon>
        <taxon>Metazoa</taxon>
        <taxon>Chordata</taxon>
        <taxon>Craniata</taxon>
        <taxon>Vertebrata</taxon>
        <taxon>Chondrichthyes</taxon>
        <taxon>Holocephali</taxon>
        <taxon>Chimaeriformes</taxon>
        <taxon>Callorhinchidae</taxon>
        <taxon>Callorhinchus</taxon>
    </lineage>
</organism>
<keyword evidence="5" id="KW-0970">Cilium biogenesis/degradation</keyword>
<dbReference type="RefSeq" id="XP_007896652.1">
    <property type="nucleotide sequence ID" value="XM_007898461.2"/>
</dbReference>
<reference evidence="12" key="1">
    <citation type="journal article" date="2006" name="Science">
        <title>Ancient noncoding elements conserved in the human genome.</title>
        <authorList>
            <person name="Venkatesh B."/>
            <person name="Kirkness E.F."/>
            <person name="Loh Y.H."/>
            <person name="Halpern A.L."/>
            <person name="Lee A.P."/>
            <person name="Johnson J."/>
            <person name="Dandona N."/>
            <person name="Viswanathan L.D."/>
            <person name="Tay A."/>
            <person name="Venter J.C."/>
            <person name="Strausberg R.L."/>
            <person name="Brenner S."/>
        </authorList>
    </citation>
    <scope>NUCLEOTIDE SEQUENCE [LARGE SCALE GENOMIC DNA]</scope>
</reference>
<dbReference type="Proteomes" id="UP000314986">
    <property type="component" value="Unassembled WGS sequence"/>
</dbReference>
<dbReference type="GO" id="GO:0097730">
    <property type="term" value="C:non-motile cilium"/>
    <property type="evidence" value="ECO:0007669"/>
    <property type="project" value="TreeGrafter"/>
</dbReference>
<reference evidence="12" key="2">
    <citation type="journal article" date="2007" name="PLoS Biol.">
        <title>Survey sequencing and comparative analysis of the elephant shark (Callorhinchus milii) genome.</title>
        <authorList>
            <person name="Venkatesh B."/>
            <person name="Kirkness E.F."/>
            <person name="Loh Y.H."/>
            <person name="Halpern A.L."/>
            <person name="Lee A.P."/>
            <person name="Johnson J."/>
            <person name="Dandona N."/>
            <person name="Viswanathan L.D."/>
            <person name="Tay A."/>
            <person name="Venter J.C."/>
            <person name="Strausberg R.L."/>
            <person name="Brenner S."/>
        </authorList>
    </citation>
    <scope>NUCLEOTIDE SEQUENCE [LARGE SCALE GENOMIC DNA]</scope>
</reference>
<dbReference type="GeneID" id="103181777"/>
<evidence type="ECO:0000256" key="4">
    <source>
        <dbReference type="ARBA" id="ARBA00022490"/>
    </source>
</evidence>
<evidence type="ECO:0000256" key="8">
    <source>
        <dbReference type="SAM" id="MobiDB-lite"/>
    </source>
</evidence>
<keyword evidence="6" id="KW-0206">Cytoskeleton</keyword>
<protein>
    <submittedName>
        <fullName evidence="10">Hydrolethalus syndrome protein 1-like protein</fullName>
    </submittedName>
</protein>
<accession>V9KYW0</accession>
<dbReference type="InterPro" id="IPR027918">
    <property type="entry name" value="HYLS1_C_dom"/>
</dbReference>
<feature type="compositionally biased region" description="Polar residues" evidence="8">
    <location>
        <begin position="142"/>
        <end position="157"/>
    </location>
</feature>
<keyword evidence="12" id="KW-1185">Reference proteome</keyword>
<dbReference type="GO" id="GO:0005814">
    <property type="term" value="C:centriole"/>
    <property type="evidence" value="ECO:0007669"/>
    <property type="project" value="UniProtKB-SubCell"/>
</dbReference>
<dbReference type="PANTHER" id="PTHR34174:SF1">
    <property type="entry name" value="CENTRIOLAR AND CILIOGENESIS-ASSOCIATED PROTEIN HYLS1"/>
    <property type="match status" value="1"/>
</dbReference>
<evidence type="ECO:0000313" key="12">
    <source>
        <dbReference type="Proteomes" id="UP000314986"/>
    </source>
</evidence>
<sequence>MEFTEEQIQQHLALLGYSNIPEHRLQEFKKDLEELINHERSKSNSTTSFSPESVESKASSNHVSQARIQSTCQPLAATQITQQEFSSGKENQVALPSNGRGFLHRHPGRYCQPDSYISSSVAPNPSQFRCNSAPCTLMLHNSPDQESNSSQAHSDNNPEGPCGSKRKPTLRRKVLRKKNGEVQVCDESVTSETDCDSVSELEQRISRFQTLYHDAESDEESEESRSIDSGIIAYRGPGSAQTYFTRDMWSHRPTGNEGSNALCGPKSFIRPVMDHPHTRNLKKTDPVTKYFEYKREWDTFKMPGEKDQKELRWVIRQQMLYKSRQPPKPQRMYIPNDYIVPTDKKRSALRWGIRHDMANGTIPHKLFYPL</sequence>
<feature type="region of interest" description="Disordered" evidence="8">
    <location>
        <begin position="39"/>
        <end position="70"/>
    </location>
</feature>
<evidence type="ECO:0000256" key="3">
    <source>
        <dbReference type="ARBA" id="ARBA00010091"/>
    </source>
</evidence>
<proteinExistence type="evidence at transcript level"/>
<feature type="domain" description="Centriolar and ciliogenesis-associated protein HYLS1 C-terminal" evidence="9">
    <location>
        <begin position="269"/>
        <end position="358"/>
    </location>
</feature>
<evidence type="ECO:0000256" key="2">
    <source>
        <dbReference type="ARBA" id="ARBA00004138"/>
    </source>
</evidence>
<dbReference type="OMA" id="PNDYIVP"/>
<evidence type="ECO:0000256" key="6">
    <source>
        <dbReference type="ARBA" id="ARBA00023212"/>
    </source>
</evidence>
<evidence type="ECO:0000259" key="9">
    <source>
        <dbReference type="Pfam" id="PF15311"/>
    </source>
</evidence>
<feature type="region of interest" description="Disordered" evidence="8">
    <location>
        <begin position="141"/>
        <end position="170"/>
    </location>
</feature>
<evidence type="ECO:0000313" key="11">
    <source>
        <dbReference type="Ensembl" id="ENSCMIP00000047932.1"/>
    </source>
</evidence>
<reference evidence="10 12" key="3">
    <citation type="journal article" date="2014" name="Nature">
        <title>Elephant shark genome provides unique insights into gnathostome evolution.</title>
        <authorList>
            <consortium name="International Elephant Shark Genome Sequencing Consortium"/>
            <person name="Venkatesh B."/>
            <person name="Lee A.P."/>
            <person name="Ravi V."/>
            <person name="Maurya A.K."/>
            <person name="Lian M.M."/>
            <person name="Swann J.B."/>
            <person name="Ohta Y."/>
            <person name="Flajnik M.F."/>
            <person name="Sutoh Y."/>
            <person name="Kasahara M."/>
            <person name="Hoon S."/>
            <person name="Gangu V."/>
            <person name="Roy S.W."/>
            <person name="Irimia M."/>
            <person name="Korzh V."/>
            <person name="Kondrychyn I."/>
            <person name="Lim Z.W."/>
            <person name="Tay B.H."/>
            <person name="Tohari S."/>
            <person name="Kong K.W."/>
            <person name="Ho S."/>
            <person name="Lorente-Galdos B."/>
            <person name="Quilez J."/>
            <person name="Marques-Bonet T."/>
            <person name="Raney B.J."/>
            <person name="Ingham P.W."/>
            <person name="Tay A."/>
            <person name="Hillier L.W."/>
            <person name="Minx P."/>
            <person name="Boehm T."/>
            <person name="Wilson R.K."/>
            <person name="Brenner S."/>
            <person name="Warren W.C."/>
        </authorList>
    </citation>
    <scope>NUCLEOTIDE SEQUENCE</scope>
    <source>
        <tissue evidence="10">Intestine</tissue>
    </source>
</reference>